<evidence type="ECO:0000256" key="2">
    <source>
        <dbReference type="ARBA" id="ARBA00022630"/>
    </source>
</evidence>
<dbReference type="Pfam" id="PF01565">
    <property type="entry name" value="FAD_binding_4"/>
    <property type="match status" value="1"/>
</dbReference>
<keyword evidence="11" id="KW-1185">Reference proteome</keyword>
<name>A0A918J3D4_9RHOB</name>
<dbReference type="Gene3D" id="3.30.465.10">
    <property type="match status" value="1"/>
</dbReference>
<dbReference type="RefSeq" id="WP_189635039.1">
    <property type="nucleotide sequence ID" value="NZ_BMYQ01000014.1"/>
</dbReference>
<dbReference type="SUPFAM" id="SSF55103">
    <property type="entry name" value="FAD-linked oxidases, C-terminal domain"/>
    <property type="match status" value="1"/>
</dbReference>
<organism evidence="10 11">
    <name type="scientific">Gemmobacter lanyuensis</name>
    <dbReference type="NCBI Taxonomy" id="1054497"/>
    <lineage>
        <taxon>Bacteria</taxon>
        <taxon>Pseudomonadati</taxon>
        <taxon>Pseudomonadota</taxon>
        <taxon>Alphaproteobacteria</taxon>
        <taxon>Rhodobacterales</taxon>
        <taxon>Paracoccaceae</taxon>
        <taxon>Gemmobacter</taxon>
    </lineage>
</organism>
<keyword evidence="4" id="KW-0274">FAD</keyword>
<dbReference type="InterPro" id="IPR006094">
    <property type="entry name" value="Oxid_FAD_bind_N"/>
</dbReference>
<dbReference type="InterPro" id="IPR017896">
    <property type="entry name" value="4Fe4S_Fe-S-bd"/>
</dbReference>
<dbReference type="Pfam" id="PF13183">
    <property type="entry name" value="Fer4_8"/>
    <property type="match status" value="1"/>
</dbReference>
<dbReference type="PANTHER" id="PTHR11748:SF119">
    <property type="entry name" value="D-2-HYDROXYGLUTARATE DEHYDROGENASE"/>
    <property type="match status" value="1"/>
</dbReference>
<keyword evidence="7" id="KW-0411">Iron-sulfur</keyword>
<dbReference type="Pfam" id="PF02913">
    <property type="entry name" value="FAD-oxidase_C"/>
    <property type="match status" value="1"/>
</dbReference>
<dbReference type="GO" id="GO:0004458">
    <property type="term" value="F:D-lactate dehydrogenase (cytochrome) activity"/>
    <property type="evidence" value="ECO:0007669"/>
    <property type="project" value="TreeGrafter"/>
</dbReference>
<evidence type="ECO:0000259" key="8">
    <source>
        <dbReference type="PROSITE" id="PS51379"/>
    </source>
</evidence>
<evidence type="ECO:0000313" key="10">
    <source>
        <dbReference type="EMBL" id="GGW42450.1"/>
    </source>
</evidence>
<dbReference type="PROSITE" id="PS51379">
    <property type="entry name" value="4FE4S_FER_2"/>
    <property type="match status" value="1"/>
</dbReference>
<evidence type="ECO:0000256" key="6">
    <source>
        <dbReference type="ARBA" id="ARBA00023004"/>
    </source>
</evidence>
<dbReference type="GO" id="GO:0051536">
    <property type="term" value="F:iron-sulfur cluster binding"/>
    <property type="evidence" value="ECO:0007669"/>
    <property type="project" value="UniProtKB-KW"/>
</dbReference>
<dbReference type="InterPro" id="IPR016166">
    <property type="entry name" value="FAD-bd_PCMH"/>
</dbReference>
<accession>A0A918J3D4</accession>
<dbReference type="InterPro" id="IPR016164">
    <property type="entry name" value="FAD-linked_Oxase-like_C"/>
</dbReference>
<dbReference type="GO" id="GO:0008720">
    <property type="term" value="F:D-lactate dehydrogenase (NAD+) activity"/>
    <property type="evidence" value="ECO:0007669"/>
    <property type="project" value="TreeGrafter"/>
</dbReference>
<gene>
    <name evidence="10" type="ORF">GCM10011452_33560</name>
</gene>
<evidence type="ECO:0000256" key="4">
    <source>
        <dbReference type="ARBA" id="ARBA00022827"/>
    </source>
</evidence>
<dbReference type="InterPro" id="IPR017900">
    <property type="entry name" value="4Fe4S_Fe_S_CS"/>
</dbReference>
<dbReference type="Gene3D" id="1.10.1060.10">
    <property type="entry name" value="Alpha-helical ferredoxin"/>
    <property type="match status" value="1"/>
</dbReference>
<keyword evidence="6" id="KW-0408">Iron</keyword>
<comment type="caution">
    <text evidence="10">The sequence shown here is derived from an EMBL/GenBank/DDBJ whole genome shotgun (WGS) entry which is preliminary data.</text>
</comment>
<dbReference type="EMBL" id="BMYQ01000014">
    <property type="protein sequence ID" value="GGW42450.1"/>
    <property type="molecule type" value="Genomic_DNA"/>
</dbReference>
<evidence type="ECO:0000256" key="7">
    <source>
        <dbReference type="ARBA" id="ARBA00023014"/>
    </source>
</evidence>
<feature type="domain" description="4Fe-4S ferredoxin-type" evidence="8">
    <location>
        <begin position="600"/>
        <end position="632"/>
    </location>
</feature>
<comment type="cofactor">
    <cofactor evidence="1">
        <name>FAD</name>
        <dbReference type="ChEBI" id="CHEBI:57692"/>
    </cofactor>
</comment>
<dbReference type="Proteomes" id="UP000628984">
    <property type="component" value="Unassembled WGS sequence"/>
</dbReference>
<sequence length="936" mass="101021">MLDLPPLTDGTLERALRAAGFRGEIEADHALRAAMATDNSVYRILPDLILSPQDSADLACVLRVMAAPDWAGVPLTMRGGGTGTNGQALNRGVILDLRRHMNRLLAVDAQAGWADVEPGMVLDDLNERLRPMGLFFAPETSTSTRCTIGGMVSTDASGKGSRIYGKTSDNILALEIATPEGLLASDAPCPAWARQMLEQAEAAARGGRAAFIAHTPRLNRRFTGYDLDRACREDGGFDWWRLFLGAEGTLGPVTRIRVSLRRIEPEKRLLVVGFDSFHNALAAAQPLLQVNPTAIEVMDETVQQIAAKAGLLDQLPPALHVPAGQSLAYSFLEFNGSDAAVLNAQVAACRALLARLPGASAVHEARDLAEISRLWAVRSAGVGLLGKVEGAARPVAFVEDCVVPPENLPAFVDEFLAVLRQYDLGFGIYGHVDVGCLHIRPALNIDADEDRARLVAVSDAVFELTRKHGGIFWGEHGKGVRGAYLQDWIGTEAYRALQGVKAAFDPAGRYNPGKLVSLDKPVMGIATTPFRAFNAPEGDPLAKAFRCNGNAQCLSYAAATPMCPSFKATADLRHSPKGRADALRDWHRARTEGSVTPEQERDLLAALDGCLGCKACASNCPVQVDIPSMRTVFLADYHHRHRRPIADRLVLAAERFSPLALRAAPILAPVWPLLARVGARMTGSTDLPRLTRQPGRRWIPGQALPPRAVVLVEDWFTALFDAPLRADAEAGFRALGYAPVVLRMQPSGKAALNLGDLKGFHRMARALLTDLEAVARLGLPMIGLDPALVMVLRQDYPKQGLSAPNILLPQEFLVQELAAGVAFPRAQDSAPLRLLTHCTETTGHPAAARQWAEVFAALGRKIETPATGCCGMAGLFGHQARHQAVSEKLFDLSWRQHLQDDTPTAATGFSCRCQAERLAHRPLRHPLGLIANALQA</sequence>
<reference evidence="10" key="2">
    <citation type="submission" date="2020-09" db="EMBL/GenBank/DDBJ databases">
        <authorList>
            <person name="Sun Q."/>
            <person name="Kim S."/>
        </authorList>
    </citation>
    <scope>NUCLEOTIDE SEQUENCE</scope>
    <source>
        <strain evidence="10">KCTC 23714</strain>
    </source>
</reference>
<keyword evidence="3" id="KW-0479">Metal-binding</keyword>
<reference evidence="10" key="1">
    <citation type="journal article" date="2014" name="Int. J. Syst. Evol. Microbiol.">
        <title>Complete genome sequence of Corynebacterium casei LMG S-19264T (=DSM 44701T), isolated from a smear-ripened cheese.</title>
        <authorList>
            <consortium name="US DOE Joint Genome Institute (JGI-PGF)"/>
            <person name="Walter F."/>
            <person name="Albersmeier A."/>
            <person name="Kalinowski J."/>
            <person name="Ruckert C."/>
        </authorList>
    </citation>
    <scope>NUCLEOTIDE SEQUENCE</scope>
    <source>
        <strain evidence="10">KCTC 23714</strain>
    </source>
</reference>
<keyword evidence="5" id="KW-0560">Oxidoreductase</keyword>
<dbReference type="GO" id="GO:0071949">
    <property type="term" value="F:FAD binding"/>
    <property type="evidence" value="ECO:0007669"/>
    <property type="project" value="InterPro"/>
</dbReference>
<evidence type="ECO:0000256" key="3">
    <source>
        <dbReference type="ARBA" id="ARBA00022723"/>
    </source>
</evidence>
<dbReference type="PROSITE" id="PS00198">
    <property type="entry name" value="4FE4S_FER_1"/>
    <property type="match status" value="1"/>
</dbReference>
<dbReference type="PANTHER" id="PTHR11748">
    <property type="entry name" value="D-LACTATE DEHYDROGENASE"/>
    <property type="match status" value="1"/>
</dbReference>
<dbReference type="AlphaFoldDB" id="A0A918J3D4"/>
<evidence type="ECO:0000256" key="1">
    <source>
        <dbReference type="ARBA" id="ARBA00001974"/>
    </source>
</evidence>
<feature type="domain" description="FAD-binding PCMH-type" evidence="9">
    <location>
        <begin position="42"/>
        <end position="263"/>
    </location>
</feature>
<evidence type="ECO:0000313" key="11">
    <source>
        <dbReference type="Proteomes" id="UP000628984"/>
    </source>
</evidence>
<keyword evidence="2" id="KW-0285">Flavoprotein</keyword>
<dbReference type="SUPFAM" id="SSF46548">
    <property type="entry name" value="alpha-helical ferredoxin"/>
    <property type="match status" value="1"/>
</dbReference>
<dbReference type="InterPro" id="IPR004113">
    <property type="entry name" value="FAD-bd_oxidored_4_C"/>
</dbReference>
<dbReference type="SUPFAM" id="SSF56176">
    <property type="entry name" value="FAD-binding/transporter-associated domain-like"/>
    <property type="match status" value="1"/>
</dbReference>
<dbReference type="Gene3D" id="3.30.70.2740">
    <property type="match status" value="1"/>
</dbReference>
<dbReference type="GO" id="GO:0046872">
    <property type="term" value="F:metal ion binding"/>
    <property type="evidence" value="ECO:0007669"/>
    <property type="project" value="UniProtKB-KW"/>
</dbReference>
<dbReference type="InterPro" id="IPR016169">
    <property type="entry name" value="FAD-bd_PCMH_sub2"/>
</dbReference>
<evidence type="ECO:0000259" key="9">
    <source>
        <dbReference type="PROSITE" id="PS51387"/>
    </source>
</evidence>
<dbReference type="InterPro" id="IPR036318">
    <property type="entry name" value="FAD-bd_PCMH-like_sf"/>
</dbReference>
<dbReference type="PROSITE" id="PS51387">
    <property type="entry name" value="FAD_PCMH"/>
    <property type="match status" value="1"/>
</dbReference>
<proteinExistence type="predicted"/>
<evidence type="ECO:0000256" key="5">
    <source>
        <dbReference type="ARBA" id="ARBA00023002"/>
    </source>
</evidence>
<dbReference type="InterPro" id="IPR009051">
    <property type="entry name" value="Helical_ferredxn"/>
</dbReference>
<dbReference type="GO" id="GO:1903457">
    <property type="term" value="P:lactate catabolic process"/>
    <property type="evidence" value="ECO:0007669"/>
    <property type="project" value="TreeGrafter"/>
</dbReference>
<protein>
    <submittedName>
        <fullName evidence="10">FAD-linked oxidase</fullName>
    </submittedName>
</protein>